<dbReference type="Proteomes" id="UP001519288">
    <property type="component" value="Unassembled WGS sequence"/>
</dbReference>
<sequence>MESNRKILPFRISHPIVSGIWYAFLWMMIGALILSICLRISELREDNLTVYTYLIHAVSIACGGIVAGKRTGRRGWYQGALIGFIYGLIVLLISFLALDSSLTLGDLGYLIPAMLIGAVGGVMGVNLNRN</sequence>
<proteinExistence type="predicted"/>
<keyword evidence="1" id="KW-0812">Transmembrane</keyword>
<feature type="transmembrane region" description="Helical" evidence="1">
    <location>
        <begin position="20"/>
        <end position="41"/>
    </location>
</feature>
<evidence type="ECO:0000313" key="2">
    <source>
        <dbReference type="EMBL" id="MBP1999001.1"/>
    </source>
</evidence>
<dbReference type="RefSeq" id="WP_209858119.1">
    <property type="nucleotide sequence ID" value="NZ_JAGGLD010000001.1"/>
</dbReference>
<feature type="transmembrane region" description="Helical" evidence="1">
    <location>
        <begin position="79"/>
        <end position="97"/>
    </location>
</feature>
<dbReference type="NCBIfam" id="TIGR04086">
    <property type="entry name" value="TIGR04086_membr"/>
    <property type="match status" value="1"/>
</dbReference>
<evidence type="ECO:0000313" key="3">
    <source>
        <dbReference type="Proteomes" id="UP001519288"/>
    </source>
</evidence>
<accession>A0ABS4JDH6</accession>
<evidence type="ECO:0000256" key="1">
    <source>
        <dbReference type="SAM" id="Phobius"/>
    </source>
</evidence>
<keyword evidence="1" id="KW-1133">Transmembrane helix</keyword>
<dbReference type="Pfam" id="PF12670">
    <property type="entry name" value="DUF3792"/>
    <property type="match status" value="1"/>
</dbReference>
<dbReference type="EMBL" id="JAGGLD010000001">
    <property type="protein sequence ID" value="MBP1999001.1"/>
    <property type="molecule type" value="Genomic_DNA"/>
</dbReference>
<feature type="transmembrane region" description="Helical" evidence="1">
    <location>
        <begin position="47"/>
        <end position="67"/>
    </location>
</feature>
<protein>
    <submittedName>
        <fullName evidence="2">Membrane protein (TIGR04086 family)</fullName>
    </submittedName>
</protein>
<comment type="caution">
    <text evidence="2">The sequence shown here is derived from an EMBL/GenBank/DDBJ whole genome shotgun (WGS) entry which is preliminary data.</text>
</comment>
<dbReference type="InterPro" id="IPR023804">
    <property type="entry name" value="DUF3792_TM"/>
</dbReference>
<gene>
    <name evidence="2" type="ORF">J2Z69_000020</name>
</gene>
<keyword evidence="3" id="KW-1185">Reference proteome</keyword>
<keyword evidence="1" id="KW-0472">Membrane</keyword>
<reference evidence="2 3" key="1">
    <citation type="submission" date="2021-03" db="EMBL/GenBank/DDBJ databases">
        <title>Genomic Encyclopedia of Type Strains, Phase IV (KMG-IV): sequencing the most valuable type-strain genomes for metagenomic binning, comparative biology and taxonomic classification.</title>
        <authorList>
            <person name="Goeker M."/>
        </authorList>
    </citation>
    <scope>NUCLEOTIDE SEQUENCE [LARGE SCALE GENOMIC DNA]</scope>
    <source>
        <strain evidence="2 3">DSM 26806</strain>
    </source>
</reference>
<name>A0ABS4JDH6_9BACL</name>
<feature type="transmembrane region" description="Helical" evidence="1">
    <location>
        <begin position="109"/>
        <end position="127"/>
    </location>
</feature>
<organism evidence="2 3">
    <name type="scientific">Paenibacillus shirakamiensis</name>
    <dbReference type="NCBI Taxonomy" id="1265935"/>
    <lineage>
        <taxon>Bacteria</taxon>
        <taxon>Bacillati</taxon>
        <taxon>Bacillota</taxon>
        <taxon>Bacilli</taxon>
        <taxon>Bacillales</taxon>
        <taxon>Paenibacillaceae</taxon>
        <taxon>Paenibacillus</taxon>
    </lineage>
</organism>